<evidence type="ECO:0000256" key="2">
    <source>
        <dbReference type="ARBA" id="ARBA00022448"/>
    </source>
</evidence>
<evidence type="ECO:0000256" key="3">
    <source>
        <dbReference type="ARBA" id="ARBA00022452"/>
    </source>
</evidence>
<feature type="chain" id="PRO_5045889701" evidence="12">
    <location>
        <begin position="34"/>
        <end position="599"/>
    </location>
</feature>
<evidence type="ECO:0000313" key="15">
    <source>
        <dbReference type="EMBL" id="MFC7339238.1"/>
    </source>
</evidence>
<evidence type="ECO:0000256" key="1">
    <source>
        <dbReference type="ARBA" id="ARBA00004571"/>
    </source>
</evidence>
<keyword evidence="3 10" id="KW-1134">Transmembrane beta strand</keyword>
<dbReference type="InterPro" id="IPR036942">
    <property type="entry name" value="Beta-barrel_TonB_sf"/>
</dbReference>
<feature type="signal peptide" evidence="12">
    <location>
        <begin position="1"/>
        <end position="33"/>
    </location>
</feature>
<evidence type="ECO:0000256" key="4">
    <source>
        <dbReference type="ARBA" id="ARBA00022692"/>
    </source>
</evidence>
<dbReference type="PANTHER" id="PTHR30069">
    <property type="entry name" value="TONB-DEPENDENT OUTER MEMBRANE RECEPTOR"/>
    <property type="match status" value="1"/>
</dbReference>
<evidence type="ECO:0000256" key="7">
    <source>
        <dbReference type="ARBA" id="ARBA00023136"/>
    </source>
</evidence>
<evidence type="ECO:0000259" key="14">
    <source>
        <dbReference type="Pfam" id="PF07715"/>
    </source>
</evidence>
<dbReference type="RefSeq" id="WP_379715672.1">
    <property type="nucleotide sequence ID" value="NZ_JBHTBS010000014.1"/>
</dbReference>
<evidence type="ECO:0000256" key="10">
    <source>
        <dbReference type="PROSITE-ProRule" id="PRU01360"/>
    </source>
</evidence>
<organism evidence="15 16">
    <name type="scientific">Haloferula chungangensis</name>
    <dbReference type="NCBI Taxonomy" id="1048331"/>
    <lineage>
        <taxon>Bacteria</taxon>
        <taxon>Pseudomonadati</taxon>
        <taxon>Verrucomicrobiota</taxon>
        <taxon>Verrucomicrobiia</taxon>
        <taxon>Verrucomicrobiales</taxon>
        <taxon>Verrucomicrobiaceae</taxon>
        <taxon>Haloferula</taxon>
    </lineage>
</organism>
<dbReference type="Gene3D" id="2.170.130.10">
    <property type="entry name" value="TonB-dependent receptor, plug domain"/>
    <property type="match status" value="1"/>
</dbReference>
<dbReference type="InterPro" id="IPR037066">
    <property type="entry name" value="Plug_dom_sf"/>
</dbReference>
<keyword evidence="7 10" id="KW-0472">Membrane</keyword>
<keyword evidence="2 10" id="KW-0813">Transport</keyword>
<accession>A0ABW2LD27</accession>
<evidence type="ECO:0000256" key="6">
    <source>
        <dbReference type="ARBA" id="ARBA00023077"/>
    </source>
</evidence>
<dbReference type="Proteomes" id="UP001596472">
    <property type="component" value="Unassembled WGS sequence"/>
</dbReference>
<evidence type="ECO:0000256" key="9">
    <source>
        <dbReference type="ARBA" id="ARBA00023237"/>
    </source>
</evidence>
<evidence type="ECO:0000313" key="16">
    <source>
        <dbReference type="Proteomes" id="UP001596472"/>
    </source>
</evidence>
<keyword evidence="4 10" id="KW-0812">Transmembrane</keyword>
<dbReference type="Pfam" id="PF00593">
    <property type="entry name" value="TonB_dep_Rec_b-barrel"/>
    <property type="match status" value="1"/>
</dbReference>
<evidence type="ECO:0000256" key="12">
    <source>
        <dbReference type="SAM" id="SignalP"/>
    </source>
</evidence>
<keyword evidence="6 11" id="KW-0798">TonB box</keyword>
<dbReference type="EMBL" id="JBHTBS010000014">
    <property type="protein sequence ID" value="MFC7339238.1"/>
    <property type="molecule type" value="Genomic_DNA"/>
</dbReference>
<keyword evidence="16" id="KW-1185">Reference proteome</keyword>
<dbReference type="Gene3D" id="2.40.170.20">
    <property type="entry name" value="TonB-dependent receptor, beta-barrel domain"/>
    <property type="match status" value="1"/>
</dbReference>
<comment type="subcellular location">
    <subcellularLocation>
        <location evidence="1 10">Cell outer membrane</location>
        <topology evidence="1 10">Multi-pass membrane protein</topology>
    </subcellularLocation>
</comment>
<keyword evidence="8 15" id="KW-0675">Receptor</keyword>
<dbReference type="PANTHER" id="PTHR30069:SF29">
    <property type="entry name" value="HEMOGLOBIN AND HEMOGLOBIN-HAPTOGLOBIN-BINDING PROTEIN 1-RELATED"/>
    <property type="match status" value="1"/>
</dbReference>
<comment type="caution">
    <text evidence="15">The sequence shown here is derived from an EMBL/GenBank/DDBJ whole genome shotgun (WGS) entry which is preliminary data.</text>
</comment>
<dbReference type="PROSITE" id="PS52016">
    <property type="entry name" value="TONB_DEPENDENT_REC_3"/>
    <property type="match status" value="1"/>
</dbReference>
<feature type="domain" description="TonB-dependent receptor plug" evidence="14">
    <location>
        <begin position="54"/>
        <end position="161"/>
    </location>
</feature>
<dbReference type="SUPFAM" id="SSF56935">
    <property type="entry name" value="Porins"/>
    <property type="match status" value="1"/>
</dbReference>
<proteinExistence type="inferred from homology"/>
<sequence length="599" mass="65796">MHNNQTSCSWRTLTTSRSLFIASALTFSGNLSAEVESELDALIISATRMPGLASDSTSAVTILDPEDLESRGIYDLRQALNEVPGVIATSTAGQTGAVGSVFIRGTSTAYSQLVVDGIRLSDSTSQLGNFFGAARIDDIGRIEVLRGPHAAIHGGEAVGGVIWLETARGSGDPTTRLNLEGGSFDSLNGYLSNSGQSGKLSWFAGLGYDGTHNDDIRQDFDQSRGALRLEWAQNENLTLGMTFRAVDSRFEYQNFGTNVDHTDSALATIYANTRIRENWNARFTLGHYRENYDNDTAFGNYGTDLDRTVLSTDHTIVLDPCHSILAGAFFEHNDFSNTIGSDVGQDRFGVHLGWQWTPMESVVTDAVVRWEDYADFDDEITWRVGASWQALEDTRLRAGLGRAFRTPTFLDLYGTAFGAGNPNLKAETSLGWDVGVEQIIAEDHAVSVTWFANSIEDQVRSFPTPPVNISGETPTRGLETALDGSWCDNEWRYRLSWTWLDESLRDMPENTATASLDWRPIDKLLVGVGASYIDERSYGGAPLEDYFLLRIYGSYQVSEHLTLHARVENLTDTDYELSRFGTPIAGPGLGFFTGITAAF</sequence>
<dbReference type="InterPro" id="IPR039426">
    <property type="entry name" value="TonB-dep_rcpt-like"/>
</dbReference>
<dbReference type="InterPro" id="IPR000531">
    <property type="entry name" value="Beta-barrel_TonB"/>
</dbReference>
<dbReference type="CDD" id="cd01347">
    <property type="entry name" value="ligand_gated_channel"/>
    <property type="match status" value="1"/>
</dbReference>
<dbReference type="InterPro" id="IPR012910">
    <property type="entry name" value="Plug_dom"/>
</dbReference>
<feature type="domain" description="TonB-dependent receptor-like beta-barrel" evidence="13">
    <location>
        <begin position="176"/>
        <end position="570"/>
    </location>
</feature>
<comment type="similarity">
    <text evidence="10 11">Belongs to the TonB-dependent receptor family.</text>
</comment>
<gene>
    <name evidence="15" type="ORF">ACFQY0_18740</name>
</gene>
<evidence type="ECO:0000256" key="8">
    <source>
        <dbReference type="ARBA" id="ARBA00023170"/>
    </source>
</evidence>
<name>A0ABW2LD27_9BACT</name>
<evidence type="ECO:0000256" key="5">
    <source>
        <dbReference type="ARBA" id="ARBA00022729"/>
    </source>
</evidence>
<keyword evidence="5 12" id="KW-0732">Signal</keyword>
<keyword evidence="9 10" id="KW-0998">Cell outer membrane</keyword>
<reference evidence="16" key="1">
    <citation type="journal article" date="2019" name="Int. J. Syst. Evol. Microbiol.">
        <title>The Global Catalogue of Microorganisms (GCM) 10K type strain sequencing project: providing services to taxonomists for standard genome sequencing and annotation.</title>
        <authorList>
            <consortium name="The Broad Institute Genomics Platform"/>
            <consortium name="The Broad Institute Genome Sequencing Center for Infectious Disease"/>
            <person name="Wu L."/>
            <person name="Ma J."/>
        </authorList>
    </citation>
    <scope>NUCLEOTIDE SEQUENCE [LARGE SCALE GENOMIC DNA]</scope>
    <source>
        <strain evidence="16">CGMCC 4.1467</strain>
    </source>
</reference>
<evidence type="ECO:0000256" key="11">
    <source>
        <dbReference type="RuleBase" id="RU003357"/>
    </source>
</evidence>
<protein>
    <submittedName>
        <fullName evidence="15">TonB-dependent receptor plug domain-containing protein</fullName>
    </submittedName>
</protein>
<dbReference type="Pfam" id="PF07715">
    <property type="entry name" value="Plug"/>
    <property type="match status" value="1"/>
</dbReference>
<evidence type="ECO:0000259" key="13">
    <source>
        <dbReference type="Pfam" id="PF00593"/>
    </source>
</evidence>